<dbReference type="PANTHER" id="PTHR30024:SF43">
    <property type="entry name" value="BLL4572 PROTEIN"/>
    <property type="match status" value="1"/>
</dbReference>
<evidence type="ECO:0000256" key="6">
    <source>
        <dbReference type="ARBA" id="ARBA00024031"/>
    </source>
</evidence>
<evidence type="ECO:0000256" key="2">
    <source>
        <dbReference type="ARBA" id="ARBA00022448"/>
    </source>
</evidence>
<dbReference type="GO" id="GO:0012505">
    <property type="term" value="C:endomembrane system"/>
    <property type="evidence" value="ECO:0007669"/>
    <property type="project" value="UniProtKB-SubCell"/>
</dbReference>
<accession>A0A4R2PVN9</accession>
<evidence type="ECO:0000256" key="4">
    <source>
        <dbReference type="ARBA" id="ARBA00022519"/>
    </source>
</evidence>
<sequence>MSQSPRKPGHAHDLHRACCGHDGVDAGRRQTLDMLAAGGLSAALATILGGRPRMAAAAEDDVLRIGYLPITDATPLLVAHAKGFYADEGLEAEKPTLIRGWSPLIEGFAAGKFNLVHFLKPIPVWMRYNNDFPVKVMAWAHTNGSALVVGRHTDVTDFAGLGGKQVAVPFWYSMHNIVLQYALRAAGIKPVIKAQGEPLAADECNLQVLPPPEMPPALAARKIDAYIVAEPFNALGELMAGARMLRFTGDIWKNHPCCVVCMNEQVTTAKPEWTQKVMNAVVRASVYASQNKEEVAELLSKDGMGYLPAPAPVVKRAMTLYADNPDYLESGAIVNEGEYRNGRIDFQPWPYPSATKMIVRAMNETVVSGETTFLDGLDPDFVAEDLVDYAFVKAALEKYPDWKNDPSVAGGDDPYTREEIMKL</sequence>
<dbReference type="AlphaFoldDB" id="A0A4R2PVN9"/>
<gene>
    <name evidence="7" type="ORF">EV662_109123</name>
</gene>
<comment type="similarity">
    <text evidence="6">Belongs to the CmpA/NrtA family.</text>
</comment>
<organism evidence="7 8">
    <name type="scientific">Rhodovulum marinum</name>
    <dbReference type="NCBI Taxonomy" id="320662"/>
    <lineage>
        <taxon>Bacteria</taxon>
        <taxon>Pseudomonadati</taxon>
        <taxon>Pseudomonadota</taxon>
        <taxon>Alphaproteobacteria</taxon>
        <taxon>Rhodobacterales</taxon>
        <taxon>Paracoccaceae</taxon>
        <taxon>Rhodovulum</taxon>
    </lineage>
</organism>
<protein>
    <submittedName>
        <fullName evidence="7">NitT/TauT family transport system substrate-binding protein</fullName>
    </submittedName>
</protein>
<comment type="subcellular location">
    <subcellularLocation>
        <location evidence="1">Endomembrane system</location>
    </subcellularLocation>
</comment>
<dbReference type="Gene3D" id="3.40.190.10">
    <property type="entry name" value="Periplasmic binding protein-like II"/>
    <property type="match status" value="2"/>
</dbReference>
<dbReference type="Proteomes" id="UP000294835">
    <property type="component" value="Unassembled WGS sequence"/>
</dbReference>
<keyword evidence="5" id="KW-0472">Membrane</keyword>
<dbReference type="InterPro" id="IPR044527">
    <property type="entry name" value="NrtA/CpmA_ABC-bd_dom"/>
</dbReference>
<keyword evidence="8" id="KW-1185">Reference proteome</keyword>
<evidence type="ECO:0000313" key="7">
    <source>
        <dbReference type="EMBL" id="TCP39997.1"/>
    </source>
</evidence>
<dbReference type="PROSITE" id="PS51318">
    <property type="entry name" value="TAT"/>
    <property type="match status" value="1"/>
</dbReference>
<dbReference type="EMBL" id="SLXP01000009">
    <property type="protein sequence ID" value="TCP39997.1"/>
    <property type="molecule type" value="Genomic_DNA"/>
</dbReference>
<dbReference type="InterPro" id="IPR006311">
    <property type="entry name" value="TAT_signal"/>
</dbReference>
<keyword evidence="2" id="KW-0813">Transport</keyword>
<comment type="caution">
    <text evidence="7">The sequence shown here is derived from an EMBL/GenBank/DDBJ whole genome shotgun (WGS) entry which is preliminary data.</text>
</comment>
<name>A0A4R2PVN9_9RHOB</name>
<evidence type="ECO:0000313" key="8">
    <source>
        <dbReference type="Proteomes" id="UP000294835"/>
    </source>
</evidence>
<reference evidence="7 8" key="1">
    <citation type="submission" date="2019-03" db="EMBL/GenBank/DDBJ databases">
        <title>Genomic Encyclopedia of Type Strains, Phase IV (KMG-IV): sequencing the most valuable type-strain genomes for metagenomic binning, comparative biology and taxonomic classification.</title>
        <authorList>
            <person name="Goeker M."/>
        </authorList>
    </citation>
    <scope>NUCLEOTIDE SEQUENCE [LARGE SCALE GENOMIC DNA]</scope>
    <source>
        <strain evidence="7 8">DSM 18063</strain>
    </source>
</reference>
<dbReference type="RefSeq" id="WP_165915600.1">
    <property type="nucleotide sequence ID" value="NZ_SLXP01000009.1"/>
</dbReference>
<keyword evidence="3" id="KW-1003">Cell membrane</keyword>
<keyword evidence="4" id="KW-0997">Cell inner membrane</keyword>
<evidence type="ECO:0000256" key="5">
    <source>
        <dbReference type="ARBA" id="ARBA00023136"/>
    </source>
</evidence>
<dbReference type="SUPFAM" id="SSF53850">
    <property type="entry name" value="Periplasmic binding protein-like II"/>
    <property type="match status" value="1"/>
</dbReference>
<evidence type="ECO:0000256" key="1">
    <source>
        <dbReference type="ARBA" id="ARBA00004308"/>
    </source>
</evidence>
<proteinExistence type="inferred from homology"/>
<dbReference type="CDD" id="cd13553">
    <property type="entry name" value="PBP2_NrtA_CpmA_like"/>
    <property type="match status" value="1"/>
</dbReference>
<evidence type="ECO:0000256" key="3">
    <source>
        <dbReference type="ARBA" id="ARBA00022475"/>
    </source>
</evidence>
<dbReference type="PANTHER" id="PTHR30024">
    <property type="entry name" value="ALIPHATIC SULFONATES-BINDING PROTEIN-RELATED"/>
    <property type="match status" value="1"/>
</dbReference>
<dbReference type="Pfam" id="PF13379">
    <property type="entry name" value="NMT1_2"/>
    <property type="match status" value="1"/>
</dbReference>